<name>A0ABY8J4G3_9BACI</name>
<dbReference type="RefSeq" id="WP_283078463.1">
    <property type="nucleotide sequence ID" value="NZ_CP121671.1"/>
</dbReference>
<gene>
    <name evidence="2" type="ORF">P9989_09175</name>
</gene>
<organism evidence="2 3">
    <name type="scientific">Halobacillus naozhouensis</name>
    <dbReference type="NCBI Taxonomy" id="554880"/>
    <lineage>
        <taxon>Bacteria</taxon>
        <taxon>Bacillati</taxon>
        <taxon>Bacillota</taxon>
        <taxon>Bacilli</taxon>
        <taxon>Bacillales</taxon>
        <taxon>Bacillaceae</taxon>
        <taxon>Halobacillus</taxon>
    </lineage>
</organism>
<keyword evidence="3" id="KW-1185">Reference proteome</keyword>
<accession>A0ABY8J4G3</accession>
<evidence type="ECO:0000313" key="2">
    <source>
        <dbReference type="EMBL" id="WFT76512.1"/>
    </source>
</evidence>
<sequence length="103" mass="12016">MKSIFSFSFIKEQKDIQMVIDPKGAKKNIMKDIEKILFDITLYIKEKYDCHTVLLYGSYVTGDYTSESDIDLIGFTNSTEQYNEVDLFNGKQLDVWIHPTNDM</sequence>
<dbReference type="Gene3D" id="3.30.460.10">
    <property type="entry name" value="Beta Polymerase, domain 2"/>
    <property type="match status" value="1"/>
</dbReference>
<keyword evidence="2" id="KW-0548">Nucleotidyltransferase</keyword>
<evidence type="ECO:0000313" key="3">
    <source>
        <dbReference type="Proteomes" id="UP001221597"/>
    </source>
</evidence>
<feature type="domain" description="Polymerase beta nucleotidyltransferase" evidence="1">
    <location>
        <begin position="40"/>
        <end position="85"/>
    </location>
</feature>
<dbReference type="CDD" id="cd05403">
    <property type="entry name" value="NT_KNTase_like"/>
    <property type="match status" value="1"/>
</dbReference>
<dbReference type="EC" id="2.7.7.-" evidence="2"/>
<dbReference type="InterPro" id="IPR043519">
    <property type="entry name" value="NT_sf"/>
</dbReference>
<evidence type="ECO:0000259" key="1">
    <source>
        <dbReference type="Pfam" id="PF18765"/>
    </source>
</evidence>
<proteinExistence type="predicted"/>
<dbReference type="GO" id="GO:0016779">
    <property type="term" value="F:nucleotidyltransferase activity"/>
    <property type="evidence" value="ECO:0007669"/>
    <property type="project" value="UniProtKB-KW"/>
</dbReference>
<reference evidence="2 3" key="1">
    <citation type="submission" date="2023-04" db="EMBL/GenBank/DDBJ databases">
        <title>Genome sequence of Halobacillus naozhouensis KACC 21980.</title>
        <authorList>
            <person name="Kim S."/>
            <person name="Heo J."/>
            <person name="Kwon S.-W."/>
        </authorList>
    </citation>
    <scope>NUCLEOTIDE SEQUENCE [LARGE SCALE GENOMIC DNA]</scope>
    <source>
        <strain evidence="2 3">KCTC 13234</strain>
    </source>
</reference>
<dbReference type="InterPro" id="IPR041633">
    <property type="entry name" value="Polbeta"/>
</dbReference>
<dbReference type="SUPFAM" id="SSF81301">
    <property type="entry name" value="Nucleotidyltransferase"/>
    <property type="match status" value="1"/>
</dbReference>
<dbReference type="Proteomes" id="UP001221597">
    <property type="component" value="Chromosome"/>
</dbReference>
<dbReference type="Pfam" id="PF18765">
    <property type="entry name" value="Polbeta"/>
    <property type="match status" value="1"/>
</dbReference>
<dbReference type="EMBL" id="CP121671">
    <property type="protein sequence ID" value="WFT76512.1"/>
    <property type="molecule type" value="Genomic_DNA"/>
</dbReference>
<protein>
    <submittedName>
        <fullName evidence="2">Nucleotidyltransferase domain-containing protein</fullName>
        <ecNumber evidence="2">2.7.7.-</ecNumber>
    </submittedName>
</protein>
<keyword evidence="2" id="KW-0808">Transferase</keyword>